<evidence type="ECO:0000256" key="1">
    <source>
        <dbReference type="ARBA" id="ARBA00004123"/>
    </source>
</evidence>
<sequence length="350" mass="37738">MPNSSSITKSYVYSKINSVRWKPSASTFSKPEIFISGSWDNEDNKVCVWRCASEGDPQLLQEISHAGDVSDITYISRDTAAVASSNGSVSLYKHADDTNKNLSLSQCFKHAHHFQSGSQAPCTSVASDGCLIATVGEDARLLLLSPGQHEPHRIIDSGSDSSEYAVTFIKTNEVLTGSLQGHLRLWDIRKAGNIPTVTMITTDQEWIRDVSCHPSQQHVVAAAGEAGALTLWDMRNTTQPFTSISAHSAPVLEARFHRNSPDHIFTCGLDGQLVHWDVSYHSARSLLEGTGGGGLVTSWLHPSVARGDVTTTALINAGPLPLNSVDVQGDVAVAASDNEALFVLRNLVMC</sequence>
<evidence type="ECO:0000256" key="3">
    <source>
        <dbReference type="ARBA" id="ARBA00022737"/>
    </source>
</evidence>
<dbReference type="CTD" id="348995"/>
<dbReference type="Pfam" id="PF00400">
    <property type="entry name" value="WD40"/>
    <property type="match status" value="1"/>
</dbReference>
<gene>
    <name evidence="6" type="primary">LOC108667970</name>
</gene>
<keyword evidence="3" id="KW-0677">Repeat</keyword>
<dbReference type="KEGG" id="hazt:108667970"/>
<dbReference type="PANTHER" id="PTHR22652:SF0">
    <property type="entry name" value="NUCLEOPORIN NUP43"/>
    <property type="match status" value="1"/>
</dbReference>
<dbReference type="Proteomes" id="UP000694843">
    <property type="component" value="Unplaced"/>
</dbReference>
<keyword evidence="5" id="KW-1185">Reference proteome</keyword>
<organism evidence="5 6">
    <name type="scientific">Hyalella azteca</name>
    <name type="common">Amphipod</name>
    <dbReference type="NCBI Taxonomy" id="294128"/>
    <lineage>
        <taxon>Eukaryota</taxon>
        <taxon>Metazoa</taxon>
        <taxon>Ecdysozoa</taxon>
        <taxon>Arthropoda</taxon>
        <taxon>Crustacea</taxon>
        <taxon>Multicrustacea</taxon>
        <taxon>Malacostraca</taxon>
        <taxon>Eumalacostraca</taxon>
        <taxon>Peracarida</taxon>
        <taxon>Amphipoda</taxon>
        <taxon>Senticaudata</taxon>
        <taxon>Talitrida</taxon>
        <taxon>Talitroidea</taxon>
        <taxon>Hyalellidae</taxon>
        <taxon>Hyalella</taxon>
    </lineage>
</organism>
<dbReference type="AlphaFoldDB" id="A0A8B7NAG1"/>
<keyword evidence="4" id="KW-0539">Nucleus</keyword>
<dbReference type="InterPro" id="IPR015943">
    <property type="entry name" value="WD40/YVTN_repeat-like_dom_sf"/>
</dbReference>
<accession>A0A8B7NAG1</accession>
<reference evidence="6" key="1">
    <citation type="submission" date="2025-08" db="UniProtKB">
        <authorList>
            <consortium name="RefSeq"/>
        </authorList>
    </citation>
    <scope>IDENTIFICATION</scope>
    <source>
        <tissue evidence="6">Whole organism</tissue>
    </source>
</reference>
<dbReference type="GO" id="GO:0031080">
    <property type="term" value="C:nuclear pore outer ring"/>
    <property type="evidence" value="ECO:0007669"/>
    <property type="project" value="TreeGrafter"/>
</dbReference>
<dbReference type="SMART" id="SM00320">
    <property type="entry name" value="WD40"/>
    <property type="match status" value="6"/>
</dbReference>
<keyword evidence="2" id="KW-0853">WD repeat</keyword>
<comment type="subcellular location">
    <subcellularLocation>
        <location evidence="1">Nucleus</location>
    </subcellularLocation>
</comment>
<evidence type="ECO:0000313" key="6">
    <source>
        <dbReference type="RefSeq" id="XP_018010573.1"/>
    </source>
</evidence>
<dbReference type="OMA" id="HDGDVMD"/>
<dbReference type="PANTHER" id="PTHR22652">
    <property type="entry name" value="NUCLEOPORIN NUP43"/>
    <property type="match status" value="1"/>
</dbReference>
<dbReference type="RefSeq" id="XP_018010573.1">
    <property type="nucleotide sequence ID" value="XM_018155084.2"/>
</dbReference>
<evidence type="ECO:0000256" key="2">
    <source>
        <dbReference type="ARBA" id="ARBA00022574"/>
    </source>
</evidence>
<evidence type="ECO:0000313" key="5">
    <source>
        <dbReference type="Proteomes" id="UP000694843"/>
    </source>
</evidence>
<proteinExistence type="predicted"/>
<dbReference type="SUPFAM" id="SSF50978">
    <property type="entry name" value="WD40 repeat-like"/>
    <property type="match status" value="1"/>
</dbReference>
<protein>
    <submittedName>
        <fullName evidence="6">Nucleoporin Nup43</fullName>
    </submittedName>
</protein>
<dbReference type="OrthoDB" id="47172at2759"/>
<dbReference type="GeneID" id="108667970"/>
<dbReference type="Gene3D" id="2.130.10.10">
    <property type="entry name" value="YVTN repeat-like/Quinoprotein amine dehydrogenase"/>
    <property type="match status" value="1"/>
</dbReference>
<name>A0A8B7NAG1_HYAAZ</name>
<dbReference type="InterPro" id="IPR001680">
    <property type="entry name" value="WD40_rpt"/>
</dbReference>
<evidence type="ECO:0000256" key="4">
    <source>
        <dbReference type="ARBA" id="ARBA00023242"/>
    </source>
</evidence>
<dbReference type="InterPro" id="IPR036322">
    <property type="entry name" value="WD40_repeat_dom_sf"/>
</dbReference>